<dbReference type="AlphaFoldDB" id="A0A2S2BZA1"/>
<evidence type="ECO:0000256" key="5">
    <source>
        <dbReference type="ARBA" id="ARBA00023002"/>
    </source>
</evidence>
<evidence type="ECO:0000259" key="8">
    <source>
        <dbReference type="Pfam" id="PF02770"/>
    </source>
</evidence>
<reference evidence="10 11" key="1">
    <citation type="submission" date="2017-05" db="EMBL/GenBank/DDBJ databases">
        <title>Isolation of Rhodococcus sp. S2-17 biodegrading of BP-3.</title>
        <authorList>
            <person name="Lee Y."/>
            <person name="Kim K.H."/>
            <person name="Chun B.H."/>
            <person name="Jung H.S."/>
            <person name="Jeon C.O."/>
        </authorList>
    </citation>
    <scope>NUCLEOTIDE SEQUENCE [LARGE SCALE GENOMIC DNA]</scope>
    <source>
        <strain evidence="10 11">S2-17</strain>
    </source>
</reference>
<dbReference type="SUPFAM" id="SSF56645">
    <property type="entry name" value="Acyl-CoA dehydrogenase NM domain-like"/>
    <property type="match status" value="1"/>
</dbReference>
<comment type="cofactor">
    <cofactor evidence="1 6">
        <name>FAD</name>
        <dbReference type="ChEBI" id="CHEBI:57692"/>
    </cofactor>
</comment>
<dbReference type="GO" id="GO:0050660">
    <property type="term" value="F:flavin adenine dinucleotide binding"/>
    <property type="evidence" value="ECO:0007669"/>
    <property type="project" value="InterPro"/>
</dbReference>
<dbReference type="InterPro" id="IPR037069">
    <property type="entry name" value="AcylCoA_DH/ox_N_sf"/>
</dbReference>
<evidence type="ECO:0000256" key="3">
    <source>
        <dbReference type="ARBA" id="ARBA00022630"/>
    </source>
</evidence>
<dbReference type="Pfam" id="PF00441">
    <property type="entry name" value="Acyl-CoA_dh_1"/>
    <property type="match status" value="1"/>
</dbReference>
<evidence type="ECO:0000256" key="2">
    <source>
        <dbReference type="ARBA" id="ARBA00009347"/>
    </source>
</evidence>
<dbReference type="Gene3D" id="2.40.110.10">
    <property type="entry name" value="Butyryl-CoA Dehydrogenase, subunit A, domain 2"/>
    <property type="match status" value="1"/>
</dbReference>
<dbReference type="PANTHER" id="PTHR43292">
    <property type="entry name" value="ACYL-COA DEHYDROGENASE"/>
    <property type="match status" value="1"/>
</dbReference>
<feature type="domain" description="Acyl-CoA oxidase/dehydrogenase middle" evidence="8">
    <location>
        <begin position="129"/>
        <end position="219"/>
    </location>
</feature>
<name>A0A2S2BZA1_9NOCA</name>
<dbReference type="RefSeq" id="WP_109332381.1">
    <property type="nucleotide sequence ID" value="NZ_CP021354.1"/>
</dbReference>
<evidence type="ECO:0000313" key="11">
    <source>
        <dbReference type="Proteomes" id="UP000245711"/>
    </source>
</evidence>
<evidence type="ECO:0000256" key="6">
    <source>
        <dbReference type="RuleBase" id="RU362125"/>
    </source>
</evidence>
<dbReference type="Gene3D" id="1.20.140.10">
    <property type="entry name" value="Butyryl-CoA Dehydrogenase, subunit A, domain 3"/>
    <property type="match status" value="1"/>
</dbReference>
<dbReference type="SUPFAM" id="SSF47203">
    <property type="entry name" value="Acyl-CoA dehydrogenase C-terminal domain-like"/>
    <property type="match status" value="1"/>
</dbReference>
<evidence type="ECO:0000259" key="7">
    <source>
        <dbReference type="Pfam" id="PF00441"/>
    </source>
</evidence>
<dbReference type="PANTHER" id="PTHR43292:SF3">
    <property type="entry name" value="ACYL-COA DEHYDROGENASE FADE29"/>
    <property type="match status" value="1"/>
</dbReference>
<keyword evidence="11" id="KW-1185">Reference proteome</keyword>
<comment type="similarity">
    <text evidence="2 6">Belongs to the acyl-CoA dehydrogenase family.</text>
</comment>
<evidence type="ECO:0000259" key="9">
    <source>
        <dbReference type="Pfam" id="PF02771"/>
    </source>
</evidence>
<sequence>MDLHYSDAEQRYRMEVRELLARLLGPDWHGFGALSEGERATFRSEWRATLLEHGLLAPGWPAEYGGGGLTLIEQSIVTEELAEAGAPQFPTANDANGMVLLGPTLMHYGSAAQKAFFLPRTLSGEITWAQGYSEPEAGSDLFNVRTRAVRQGDSWIINGQKIWQTAGLSANWLFALVRTDPALPGGKGLSFMLLPIDQPGVTVRGIKNMAGETEFAEVFLTDAVASDEHVVGGIGNGAQVALGLLGFERGAGGLAAAAAARIEVERLIELARATGGARDRGLRRRIARCRADVHVLRCLALRSLSAGVSGDPPGPESSVTKMFMSLYRQRVTELALDLLGRSALSLDGPGAVAALGPQPRGLDAASATAWVDDALHARPGTVYGGSLQIQRNTLAERVLGLPREPRQLPVHKEPRQEERNAV</sequence>
<accession>A0A2S2BZA1</accession>
<gene>
    <name evidence="10" type="ORF">CBI38_22445</name>
</gene>
<evidence type="ECO:0000256" key="1">
    <source>
        <dbReference type="ARBA" id="ARBA00001974"/>
    </source>
</evidence>
<keyword evidence="3 6" id="KW-0285">Flavoprotein</keyword>
<keyword evidence="4 6" id="KW-0274">FAD</keyword>
<dbReference type="OrthoDB" id="5179760at2"/>
<dbReference type="EMBL" id="CP021354">
    <property type="protein sequence ID" value="AWK73909.1"/>
    <property type="molecule type" value="Genomic_DNA"/>
</dbReference>
<dbReference type="InterPro" id="IPR036250">
    <property type="entry name" value="AcylCo_DH-like_C"/>
</dbReference>
<dbReference type="InterPro" id="IPR006091">
    <property type="entry name" value="Acyl-CoA_Oxase/DH_mid-dom"/>
</dbReference>
<keyword evidence="5 6" id="KW-0560">Oxidoreductase</keyword>
<proteinExistence type="inferred from homology"/>
<dbReference type="Proteomes" id="UP000245711">
    <property type="component" value="Chromosome"/>
</dbReference>
<dbReference type="GO" id="GO:0005886">
    <property type="term" value="C:plasma membrane"/>
    <property type="evidence" value="ECO:0007669"/>
    <property type="project" value="TreeGrafter"/>
</dbReference>
<dbReference type="KEGG" id="roz:CBI38_22445"/>
<organism evidence="10 11">
    <name type="scientific">Rhodococcus oxybenzonivorans</name>
    <dbReference type="NCBI Taxonomy" id="1990687"/>
    <lineage>
        <taxon>Bacteria</taxon>
        <taxon>Bacillati</taxon>
        <taxon>Actinomycetota</taxon>
        <taxon>Actinomycetes</taxon>
        <taxon>Mycobacteriales</taxon>
        <taxon>Nocardiaceae</taxon>
        <taxon>Rhodococcus</taxon>
    </lineage>
</organism>
<dbReference type="InterPro" id="IPR009100">
    <property type="entry name" value="AcylCoA_DH/oxidase_NM_dom_sf"/>
</dbReference>
<dbReference type="Gene3D" id="1.10.540.10">
    <property type="entry name" value="Acyl-CoA dehydrogenase/oxidase, N-terminal domain"/>
    <property type="match status" value="1"/>
</dbReference>
<dbReference type="InterPro" id="IPR046373">
    <property type="entry name" value="Acyl-CoA_Oxase/DH_mid-dom_sf"/>
</dbReference>
<evidence type="ECO:0000313" key="10">
    <source>
        <dbReference type="EMBL" id="AWK73909.1"/>
    </source>
</evidence>
<dbReference type="InterPro" id="IPR052161">
    <property type="entry name" value="Mycobact_Acyl-CoA_DH"/>
</dbReference>
<dbReference type="Pfam" id="PF02771">
    <property type="entry name" value="Acyl-CoA_dh_N"/>
    <property type="match status" value="1"/>
</dbReference>
<dbReference type="Pfam" id="PF02770">
    <property type="entry name" value="Acyl-CoA_dh_M"/>
    <property type="match status" value="1"/>
</dbReference>
<dbReference type="InterPro" id="IPR013786">
    <property type="entry name" value="AcylCoA_DH/ox_N"/>
</dbReference>
<dbReference type="InterPro" id="IPR009075">
    <property type="entry name" value="AcylCo_DH/oxidase_C"/>
</dbReference>
<feature type="domain" description="Acyl-CoA dehydrogenase/oxidase N-terminal" evidence="9">
    <location>
        <begin position="7"/>
        <end position="125"/>
    </location>
</feature>
<evidence type="ECO:0000256" key="4">
    <source>
        <dbReference type="ARBA" id="ARBA00022827"/>
    </source>
</evidence>
<protein>
    <submittedName>
        <fullName evidence="10">Acyl-CoA dehydrogenase</fullName>
    </submittedName>
</protein>
<feature type="domain" description="Acyl-CoA dehydrogenase/oxidase C-terminal" evidence="7">
    <location>
        <begin position="235"/>
        <end position="399"/>
    </location>
</feature>
<dbReference type="GO" id="GO:0016627">
    <property type="term" value="F:oxidoreductase activity, acting on the CH-CH group of donors"/>
    <property type="evidence" value="ECO:0007669"/>
    <property type="project" value="InterPro"/>
</dbReference>